<evidence type="ECO:0000313" key="2">
    <source>
        <dbReference type="EMBL" id="KLO16930.1"/>
    </source>
</evidence>
<dbReference type="Proteomes" id="UP000053477">
    <property type="component" value="Unassembled WGS sequence"/>
</dbReference>
<gene>
    <name evidence="2" type="ORF">SCHPADRAFT_887376</name>
</gene>
<dbReference type="AlphaFoldDB" id="A0A0H2RXX7"/>
<dbReference type="EMBL" id="KQ085910">
    <property type="protein sequence ID" value="KLO16930.1"/>
    <property type="molecule type" value="Genomic_DNA"/>
</dbReference>
<evidence type="ECO:0000313" key="3">
    <source>
        <dbReference type="Proteomes" id="UP000053477"/>
    </source>
</evidence>
<name>A0A0H2RXX7_9AGAM</name>
<organism evidence="2 3">
    <name type="scientific">Schizopora paradoxa</name>
    <dbReference type="NCBI Taxonomy" id="27342"/>
    <lineage>
        <taxon>Eukaryota</taxon>
        <taxon>Fungi</taxon>
        <taxon>Dikarya</taxon>
        <taxon>Basidiomycota</taxon>
        <taxon>Agaricomycotina</taxon>
        <taxon>Agaricomycetes</taxon>
        <taxon>Hymenochaetales</taxon>
        <taxon>Schizoporaceae</taxon>
        <taxon>Schizopora</taxon>
    </lineage>
</organism>
<feature type="region of interest" description="Disordered" evidence="1">
    <location>
        <begin position="141"/>
        <end position="163"/>
    </location>
</feature>
<proteinExistence type="predicted"/>
<evidence type="ECO:0000256" key="1">
    <source>
        <dbReference type="SAM" id="MobiDB-lite"/>
    </source>
</evidence>
<feature type="compositionally biased region" description="Polar residues" evidence="1">
    <location>
        <begin position="147"/>
        <end position="157"/>
    </location>
</feature>
<dbReference type="InParanoid" id="A0A0H2RXX7"/>
<keyword evidence="3" id="KW-1185">Reference proteome</keyword>
<accession>A0A0H2RXX7</accession>
<reference evidence="2 3" key="1">
    <citation type="submission" date="2015-04" db="EMBL/GenBank/DDBJ databases">
        <title>Complete genome sequence of Schizopora paradoxa KUC8140, a cosmopolitan wood degrader in East Asia.</title>
        <authorList>
            <consortium name="DOE Joint Genome Institute"/>
            <person name="Min B."/>
            <person name="Park H."/>
            <person name="Jang Y."/>
            <person name="Kim J.-J."/>
            <person name="Kim K.H."/>
            <person name="Pangilinan J."/>
            <person name="Lipzen A."/>
            <person name="Riley R."/>
            <person name="Grigoriev I.V."/>
            <person name="Spatafora J.W."/>
            <person name="Choi I.-G."/>
        </authorList>
    </citation>
    <scope>NUCLEOTIDE SEQUENCE [LARGE SCALE GENOMIC DNA]</scope>
    <source>
        <strain evidence="2 3">KUC8140</strain>
    </source>
</reference>
<sequence length="163" mass="17589">MWITVGKLTENVTAGDCACELHVRSGAGARCTDVRARRRRRAVGPGGVCKQLSEMQVPTASLAGRADSGGRSDVENHQHTGTYGHVINLIGTLPVVNYAEVDSPKDSAYDEDVNSRTEAFSKCPPALQLCGRGVALVRPAGKEKASDGNNMYTTRNPRSLWYR</sequence>
<protein>
    <submittedName>
        <fullName evidence="2">Uncharacterized protein</fullName>
    </submittedName>
</protein>